<dbReference type="OrthoDB" id="7469880at2"/>
<evidence type="ECO:0000256" key="1">
    <source>
        <dbReference type="SAM" id="Phobius"/>
    </source>
</evidence>
<dbReference type="Proteomes" id="UP000316343">
    <property type="component" value="Unassembled WGS sequence"/>
</dbReference>
<keyword evidence="3" id="KW-1185">Reference proteome</keyword>
<evidence type="ECO:0008006" key="4">
    <source>
        <dbReference type="Google" id="ProtNLM"/>
    </source>
</evidence>
<keyword evidence="1" id="KW-1133">Transmembrane helix</keyword>
<evidence type="ECO:0000313" key="3">
    <source>
        <dbReference type="Proteomes" id="UP000316343"/>
    </source>
</evidence>
<dbReference type="AlphaFoldDB" id="A0A547PAF9"/>
<dbReference type="Gene3D" id="2.40.50.90">
    <property type="match status" value="1"/>
</dbReference>
<feature type="transmembrane region" description="Helical" evidence="1">
    <location>
        <begin position="30"/>
        <end position="48"/>
    </location>
</feature>
<dbReference type="InterPro" id="IPR035437">
    <property type="entry name" value="SNase_OB-fold_sf"/>
</dbReference>
<dbReference type="EMBL" id="VHJK01000001">
    <property type="protein sequence ID" value="TRD11128.1"/>
    <property type="molecule type" value="Genomic_DNA"/>
</dbReference>
<keyword evidence="1" id="KW-0472">Membrane</keyword>
<proteinExistence type="predicted"/>
<dbReference type="RefSeq" id="WP_142787392.1">
    <property type="nucleotide sequence ID" value="NZ_VHJK01000001.1"/>
</dbReference>
<dbReference type="SUPFAM" id="SSF50199">
    <property type="entry name" value="Staphylococcal nuclease"/>
    <property type="match status" value="1"/>
</dbReference>
<keyword evidence="1" id="KW-0812">Transmembrane</keyword>
<name>A0A547PAF9_9SPHN</name>
<accession>A0A547PAF9</accession>
<reference evidence="2 3" key="1">
    <citation type="submission" date="2019-06" db="EMBL/GenBank/DDBJ databases">
        <title>Erythrobacter insulae sp. nov., isolated from a tidal flat.</title>
        <authorList>
            <person name="Yoon J.-H."/>
        </authorList>
    </citation>
    <scope>NUCLEOTIDE SEQUENCE [LARGE SCALE GENOMIC DNA]</scope>
    <source>
        <strain evidence="2 3">JBTF-M21</strain>
    </source>
</reference>
<organism evidence="2 3">
    <name type="scientific">Erythrobacter insulae</name>
    <dbReference type="NCBI Taxonomy" id="2584124"/>
    <lineage>
        <taxon>Bacteria</taxon>
        <taxon>Pseudomonadati</taxon>
        <taxon>Pseudomonadota</taxon>
        <taxon>Alphaproteobacteria</taxon>
        <taxon>Sphingomonadales</taxon>
        <taxon>Erythrobacteraceae</taxon>
        <taxon>Erythrobacter/Porphyrobacter group</taxon>
        <taxon>Erythrobacter</taxon>
    </lineage>
</organism>
<gene>
    <name evidence="2" type="ORF">FGU71_04190</name>
</gene>
<comment type="caution">
    <text evidence="2">The sequence shown here is derived from an EMBL/GenBank/DDBJ whole genome shotgun (WGS) entry which is preliminary data.</text>
</comment>
<evidence type="ECO:0000313" key="2">
    <source>
        <dbReference type="EMBL" id="TRD11128.1"/>
    </source>
</evidence>
<sequence length="188" mass="21634">MFKRNPRKTKFRKGRSALGRRNGIADWWSIWRVPILLAIVSAGWWFLYRPYIAEQGWERVSYRFAICGEPWSGAQGCVVDGDTVIIGNGPSRRRIRLTGFDAPEIDGDCAEERKRAAEAKRELHTWLARGPFEWTGESAPPRDQYGRELREISRVSPNGKRVLLSKYMIDRQLASESGWGSMATQWCQ</sequence>
<protein>
    <recommendedName>
        <fullName evidence="4">Thermonuclease family protein</fullName>
    </recommendedName>
</protein>